<dbReference type="RefSeq" id="WP_225265628.1">
    <property type="nucleotide sequence ID" value="NZ_CP084058.1"/>
</dbReference>
<keyword evidence="2" id="KW-0238">DNA-binding</keyword>
<name>A0A1M4ED24_9ACTN</name>
<accession>A0A1M4ED24</accession>
<dbReference type="Gene3D" id="1.10.10.10">
    <property type="entry name" value="Winged helix-like DNA-binding domain superfamily/Winged helix DNA-binding domain"/>
    <property type="match status" value="1"/>
</dbReference>
<dbReference type="InterPro" id="IPR052362">
    <property type="entry name" value="HTH-GbsR_regulator"/>
</dbReference>
<evidence type="ECO:0008006" key="5">
    <source>
        <dbReference type="Google" id="ProtNLM"/>
    </source>
</evidence>
<dbReference type="PANTHER" id="PTHR38465:SF1">
    <property type="entry name" value="HTH-TYPE TRANSCRIPTIONAL REGULATOR MJ1563-RELATED"/>
    <property type="match status" value="1"/>
</dbReference>
<dbReference type="InterPro" id="IPR036388">
    <property type="entry name" value="WH-like_DNA-bd_sf"/>
</dbReference>
<organism evidence="4">
    <name type="scientific">Nonomuraea gerenzanensis</name>
    <dbReference type="NCBI Taxonomy" id="93944"/>
    <lineage>
        <taxon>Bacteria</taxon>
        <taxon>Bacillati</taxon>
        <taxon>Actinomycetota</taxon>
        <taxon>Actinomycetes</taxon>
        <taxon>Streptosporangiales</taxon>
        <taxon>Streptosporangiaceae</taxon>
        <taxon>Nonomuraea</taxon>
    </lineage>
</organism>
<evidence type="ECO:0000256" key="3">
    <source>
        <dbReference type="ARBA" id="ARBA00023163"/>
    </source>
</evidence>
<keyword evidence="3" id="KW-0804">Transcription</keyword>
<dbReference type="AlphaFoldDB" id="A0A1M4ED24"/>
<protein>
    <recommendedName>
        <fullName evidence="5">HTH marR-type domain-containing protein</fullName>
    </recommendedName>
</protein>
<keyword evidence="1" id="KW-0805">Transcription regulation</keyword>
<proteinExistence type="predicted"/>
<dbReference type="SUPFAM" id="SSF46785">
    <property type="entry name" value="Winged helix' DNA-binding domain"/>
    <property type="match status" value="1"/>
</dbReference>
<sequence>MNADRRSSFIGSVGDLLASWSLPHATGRVYGLLLISQAPRSLDSIAAELTLSKGAVSTAVRQLDSWGLARVIPQPGSRRLLVEATGGLASLLEASHARARSLIAALREGEDLVDAGPARERLQDVIGLFAGYVDVGDQLLDTYRRQRGVRGPGRDA</sequence>
<dbReference type="GO" id="GO:0003677">
    <property type="term" value="F:DNA binding"/>
    <property type="evidence" value="ECO:0007669"/>
    <property type="project" value="UniProtKB-KW"/>
</dbReference>
<gene>
    <name evidence="4" type="ORF">BN4615_P6341</name>
</gene>
<dbReference type="PANTHER" id="PTHR38465">
    <property type="entry name" value="HTH-TYPE TRANSCRIPTIONAL REGULATOR MJ1563-RELATED"/>
    <property type="match status" value="1"/>
</dbReference>
<dbReference type="InterPro" id="IPR036390">
    <property type="entry name" value="WH_DNA-bd_sf"/>
</dbReference>
<evidence type="ECO:0000256" key="2">
    <source>
        <dbReference type="ARBA" id="ARBA00023125"/>
    </source>
</evidence>
<evidence type="ECO:0000256" key="1">
    <source>
        <dbReference type="ARBA" id="ARBA00023015"/>
    </source>
</evidence>
<evidence type="ECO:0000313" key="4">
    <source>
        <dbReference type="EMBL" id="SBO96825.1"/>
    </source>
</evidence>
<reference evidence="4" key="1">
    <citation type="submission" date="2016-04" db="EMBL/GenBank/DDBJ databases">
        <authorList>
            <person name="Evans L.H."/>
            <person name="Alamgir A."/>
            <person name="Owens N."/>
            <person name="Weber N.D."/>
            <person name="Virtaneva K."/>
            <person name="Barbian K."/>
            <person name="Babar A."/>
            <person name="Rosenke K."/>
        </authorList>
    </citation>
    <scope>NUCLEOTIDE SEQUENCE</scope>
    <source>
        <strain evidence="4">Nono1</strain>
    </source>
</reference>
<dbReference type="EMBL" id="LT559118">
    <property type="protein sequence ID" value="SBO96825.1"/>
    <property type="molecule type" value="Genomic_DNA"/>
</dbReference>